<dbReference type="EMBL" id="CAXAMM010016668">
    <property type="protein sequence ID" value="CAK9039432.1"/>
    <property type="molecule type" value="Genomic_DNA"/>
</dbReference>
<dbReference type="PANTHER" id="PTHR47320">
    <property type="entry name" value="BIFUNCTIONAL URIDYLYLTRANSFERASE/URIDYLYL-REMOVING ENZYME"/>
    <property type="match status" value="1"/>
</dbReference>
<dbReference type="SUPFAM" id="SSF81593">
    <property type="entry name" value="Nucleotidyltransferase substrate binding subunit/domain"/>
    <property type="match status" value="1"/>
</dbReference>
<dbReference type="PANTHER" id="PTHR47320:SF1">
    <property type="entry name" value="BIFUNCTIONAL URIDYLYLTRANSFERASE_URIDYLYL-REMOVING ENZYME"/>
    <property type="match status" value="1"/>
</dbReference>
<keyword evidence="1" id="KW-0808">Transferase</keyword>
<feature type="domain" description="ACT" evidence="6">
    <location>
        <begin position="983"/>
        <end position="1058"/>
    </location>
</feature>
<reference evidence="7 8" key="1">
    <citation type="submission" date="2024-02" db="EMBL/GenBank/DDBJ databases">
        <authorList>
            <person name="Chen Y."/>
            <person name="Shah S."/>
            <person name="Dougan E. K."/>
            <person name="Thang M."/>
            <person name="Chan C."/>
        </authorList>
    </citation>
    <scope>NUCLEOTIDE SEQUENCE [LARGE SCALE GENOMIC DNA]</scope>
</reference>
<name>A0ABP0LJR2_9DINO</name>
<organism evidence="7 8">
    <name type="scientific">Durusdinium trenchii</name>
    <dbReference type="NCBI Taxonomy" id="1381693"/>
    <lineage>
        <taxon>Eukaryota</taxon>
        <taxon>Sar</taxon>
        <taxon>Alveolata</taxon>
        <taxon>Dinophyceae</taxon>
        <taxon>Suessiales</taxon>
        <taxon>Symbiodiniaceae</taxon>
        <taxon>Durusdinium</taxon>
    </lineage>
</organism>
<evidence type="ECO:0000256" key="3">
    <source>
        <dbReference type="ARBA" id="ARBA00022801"/>
    </source>
</evidence>
<evidence type="ECO:0000256" key="2">
    <source>
        <dbReference type="ARBA" id="ARBA00022695"/>
    </source>
</evidence>
<dbReference type="HAMAP" id="MF_00277">
    <property type="entry name" value="PII_uridylyl_transf"/>
    <property type="match status" value="1"/>
</dbReference>
<dbReference type="CDD" id="cd04899">
    <property type="entry name" value="ACT_ACR-UUR-like_2"/>
    <property type="match status" value="1"/>
</dbReference>
<keyword evidence="5" id="KW-0511">Multifunctional enzyme</keyword>
<dbReference type="InterPro" id="IPR043519">
    <property type="entry name" value="NT_sf"/>
</dbReference>
<dbReference type="InterPro" id="IPR013546">
    <property type="entry name" value="PII_UdlTrfase/GS_AdlTrfase"/>
</dbReference>
<accession>A0ABP0LJR2</accession>
<dbReference type="SUPFAM" id="SSF81891">
    <property type="entry name" value="Poly A polymerase C-terminal region-like"/>
    <property type="match status" value="1"/>
</dbReference>
<dbReference type="SUPFAM" id="SSF81301">
    <property type="entry name" value="Nucleotidyltransferase"/>
    <property type="match status" value="1"/>
</dbReference>
<dbReference type="SUPFAM" id="SSF81901">
    <property type="entry name" value="HCP-like"/>
    <property type="match status" value="1"/>
</dbReference>
<evidence type="ECO:0000256" key="5">
    <source>
        <dbReference type="ARBA" id="ARBA00023268"/>
    </source>
</evidence>
<dbReference type="Proteomes" id="UP001642464">
    <property type="component" value="Unassembled WGS sequence"/>
</dbReference>
<dbReference type="Pfam" id="PF08335">
    <property type="entry name" value="GlnD_UR_UTase"/>
    <property type="match status" value="1"/>
</dbReference>
<dbReference type="NCBIfam" id="TIGR01693">
    <property type="entry name" value="UTase_glnD"/>
    <property type="match status" value="1"/>
</dbReference>
<dbReference type="InterPro" id="IPR045865">
    <property type="entry name" value="ACT-like_dom_sf"/>
</dbReference>
<evidence type="ECO:0000256" key="1">
    <source>
        <dbReference type="ARBA" id="ARBA00022679"/>
    </source>
</evidence>
<dbReference type="CDD" id="cd05401">
    <property type="entry name" value="NT_GlnE_GlnD_like"/>
    <property type="match status" value="1"/>
</dbReference>
<keyword evidence="8" id="KW-1185">Reference proteome</keyword>
<dbReference type="InterPro" id="IPR011990">
    <property type="entry name" value="TPR-like_helical_dom_sf"/>
</dbReference>
<dbReference type="InterPro" id="IPR010043">
    <property type="entry name" value="UTase/UR"/>
</dbReference>
<dbReference type="Gene3D" id="1.25.40.10">
    <property type="entry name" value="Tetratricopeptide repeat domain"/>
    <property type="match status" value="1"/>
</dbReference>
<keyword evidence="4" id="KW-0460">Magnesium</keyword>
<evidence type="ECO:0000256" key="4">
    <source>
        <dbReference type="ARBA" id="ARBA00022842"/>
    </source>
</evidence>
<dbReference type="InterPro" id="IPR002912">
    <property type="entry name" value="ACT_dom"/>
</dbReference>
<evidence type="ECO:0000313" key="7">
    <source>
        <dbReference type="EMBL" id="CAK9039432.1"/>
    </source>
</evidence>
<keyword evidence="3" id="KW-0378">Hydrolase</keyword>
<feature type="domain" description="ACT" evidence="6">
    <location>
        <begin position="874"/>
        <end position="955"/>
    </location>
</feature>
<keyword evidence="2 7" id="KW-0548">Nucleotidyltransferase</keyword>
<gene>
    <name evidence="7" type="ORF">SCF082_LOCUS23066</name>
</gene>
<dbReference type="GO" id="GO:0016779">
    <property type="term" value="F:nucleotidyltransferase activity"/>
    <property type="evidence" value="ECO:0007669"/>
    <property type="project" value="UniProtKB-KW"/>
</dbReference>
<comment type="caution">
    <text evidence="7">The sequence shown here is derived from an EMBL/GenBank/DDBJ whole genome shotgun (WGS) entry which is preliminary data.</text>
</comment>
<evidence type="ECO:0000259" key="6">
    <source>
        <dbReference type="PROSITE" id="PS51671"/>
    </source>
</evidence>
<dbReference type="SUPFAM" id="SSF55021">
    <property type="entry name" value="ACT-like"/>
    <property type="match status" value="2"/>
</dbReference>
<proteinExistence type="inferred from homology"/>
<dbReference type="PROSITE" id="PS51671">
    <property type="entry name" value="ACT"/>
    <property type="match status" value="2"/>
</dbReference>
<evidence type="ECO:0000313" key="8">
    <source>
        <dbReference type="Proteomes" id="UP001642464"/>
    </source>
</evidence>
<dbReference type="Gene3D" id="3.30.460.10">
    <property type="entry name" value="Beta Polymerase, domain 2"/>
    <property type="match status" value="1"/>
</dbReference>
<protein>
    <submittedName>
        <fullName evidence="7">Bifunctional uridylyltransferase/uridylyl-removing enzyme (UTase/UR) (Bifunctional [protein-PII] modification enzyme) (Bifunctional nitrogen sensor protein)</fullName>
    </submittedName>
</protein>
<sequence length="1058" mass="117546">MAAYESGDLHLAKQLLTPIALDGDLKAQKYIAYILLDANADADFDPERGVALLSDAARRGDYGALVKLETLRRDGFPYSPSLDDIIAIEINRAAAGDPVLAWRLAKRYEQGDGVVSSEREMKRWLEVAAAAPVSEFPKSGEAAYKLCVLNAGSDVDANLPAARAWCAQAAENGDAAIAVERAGQSYGAVGEFLREHLPLLRQEAFANKLRGDRLARHLAKAVDEIVSSLYALAPETDKPDGTIAICAVGGYGRRMLAPYSDIDLLILHSTDEEEKIRPLINFMLYPLWDSGMKIGYAVHSPKTASVFAKDDMIARTAYLDARFLCGSKTLFADFQNRFEKLRRRSASEFVAAKLLEQEQRQIKAGETRYLVEPDVKEGKGGLRDLQMLHWLYKYVFGGEIGASAAIDKIMDPQERRALAKAERFLWSVRAHLHDLRGRADEKLTFDVQPQIAERLGYADRTDMTAAERLMKHYFLNAVEIGRLTRVLCARLEKERTKRLPHLPKFLPKLLQKDEAPGRPNLRIRNGRLDFESAAKARRQPRDLFRLFRAFAKKPQIDFHPDALAIVAEQTPSVISVVRKDPVIARLFEGILTQTEDPVRVLRVMTETGLLGKYIPSYGSIVGRIDYGLYRRFTLDEHVLRCVGLLARICSGALESDHPLASQIIARQERPLLYFIAMLLHESVWTVKKKSLSDCEKLITRVSRRLGLSEDEAKLAGWGAARHMLLIRTAERRNLTEAHAIATFAKEVGSRERLDLILVISVCHLRIVSDRSWDEMTRKRITELYEAALAWFEGDEDALRARLAKRAAFARSAAKSRLAGWDDKKKEAFLSRLTEHMLQSVDPDILVRFAHLTDAAEKDRADAAVKVTPRDGDLEAIVYADDRKGLLADLAGAVAAAGMSVRLMQAFTTQDGKALDIFTVQSSDGAALDDMAQAGRLHGALLEAAQETLSAPPAPGRRFGDRQHIFSVNSAVRIELEASEDASVIETEGLDRPGLLYELAKAVSDLGVTITSAHIATYGERAVDAFYLCDRQGRKIADAKILGRIEKKLMSVLSAGSQK</sequence>